<reference evidence="2" key="1">
    <citation type="submission" date="2020-09" db="EMBL/GenBank/DDBJ databases">
        <title>Genome-Enabled Discovery of Anthraquinone Biosynthesis in Senna tora.</title>
        <authorList>
            <person name="Kang S.-H."/>
            <person name="Pandey R.P."/>
            <person name="Lee C.-M."/>
            <person name="Sim J.-S."/>
            <person name="Jeong J.-T."/>
            <person name="Choi B.-S."/>
            <person name="Jung M."/>
            <person name="Ginzburg D."/>
            <person name="Zhao K."/>
            <person name="Won S.Y."/>
            <person name="Oh T.-J."/>
            <person name="Yu Y."/>
            <person name="Kim N.-H."/>
            <person name="Lee O.R."/>
            <person name="Lee T.-H."/>
            <person name="Bashyal P."/>
            <person name="Kim T.-S."/>
            <person name="Lee W.-H."/>
            <person name="Kawkins C."/>
            <person name="Kim C.-K."/>
            <person name="Kim J.S."/>
            <person name="Ahn B.O."/>
            <person name="Rhee S.Y."/>
            <person name="Sohng J.K."/>
        </authorList>
    </citation>
    <scope>NUCLEOTIDE SEQUENCE</scope>
    <source>
        <tissue evidence="2">Leaf</tissue>
    </source>
</reference>
<name>A0A834W4R2_9FABA</name>
<comment type="caution">
    <text evidence="2">The sequence shown here is derived from an EMBL/GenBank/DDBJ whole genome shotgun (WGS) entry which is preliminary data.</text>
</comment>
<dbReference type="Proteomes" id="UP000634136">
    <property type="component" value="Unassembled WGS sequence"/>
</dbReference>
<accession>A0A834W4R2</accession>
<keyword evidence="3" id="KW-1185">Reference proteome</keyword>
<dbReference type="AlphaFoldDB" id="A0A834W4R2"/>
<evidence type="ECO:0000313" key="2">
    <source>
        <dbReference type="EMBL" id="KAF7809332.1"/>
    </source>
</evidence>
<evidence type="ECO:0000256" key="1">
    <source>
        <dbReference type="SAM" id="MobiDB-lite"/>
    </source>
</evidence>
<feature type="region of interest" description="Disordered" evidence="1">
    <location>
        <begin position="1"/>
        <end position="22"/>
    </location>
</feature>
<protein>
    <submittedName>
        <fullName evidence="2">Cyclin-dependent protein kinase inhibitor SMR6-like</fullName>
    </submittedName>
</protein>
<evidence type="ECO:0000313" key="3">
    <source>
        <dbReference type="Proteomes" id="UP000634136"/>
    </source>
</evidence>
<dbReference type="EMBL" id="JAAIUW010000011">
    <property type="protein sequence ID" value="KAF7809332.1"/>
    <property type="molecule type" value="Genomic_DNA"/>
</dbReference>
<gene>
    <name evidence="2" type="ORF">G2W53_036075</name>
</gene>
<dbReference type="OrthoDB" id="1302889at2759"/>
<sequence length="84" mass="8990">MGLCEKAQVVEGGLETSSSDNKKKWVMGGMGVRAPLKAIYTNTIPAPKDDVETDECLTTPTGEQTTCPTPTLLLLSNSSLLHRI</sequence>
<organism evidence="2 3">
    <name type="scientific">Senna tora</name>
    <dbReference type="NCBI Taxonomy" id="362788"/>
    <lineage>
        <taxon>Eukaryota</taxon>
        <taxon>Viridiplantae</taxon>
        <taxon>Streptophyta</taxon>
        <taxon>Embryophyta</taxon>
        <taxon>Tracheophyta</taxon>
        <taxon>Spermatophyta</taxon>
        <taxon>Magnoliopsida</taxon>
        <taxon>eudicotyledons</taxon>
        <taxon>Gunneridae</taxon>
        <taxon>Pentapetalae</taxon>
        <taxon>rosids</taxon>
        <taxon>fabids</taxon>
        <taxon>Fabales</taxon>
        <taxon>Fabaceae</taxon>
        <taxon>Caesalpinioideae</taxon>
        <taxon>Cassia clade</taxon>
        <taxon>Senna</taxon>
    </lineage>
</organism>
<proteinExistence type="predicted"/>